<evidence type="ECO:0000256" key="4">
    <source>
        <dbReference type="ARBA" id="ARBA00022801"/>
    </source>
</evidence>
<dbReference type="AlphaFoldDB" id="A0A495B815"/>
<evidence type="ECO:0000256" key="1">
    <source>
        <dbReference type="ARBA" id="ARBA00001936"/>
    </source>
</evidence>
<dbReference type="PROSITE" id="PS51462">
    <property type="entry name" value="NUDIX"/>
    <property type="match status" value="1"/>
</dbReference>
<organism evidence="8 9">
    <name type="scientific">Vogesella indigofera</name>
    <name type="common">Pseudomonas indigofera</name>
    <dbReference type="NCBI Taxonomy" id="45465"/>
    <lineage>
        <taxon>Bacteria</taxon>
        <taxon>Pseudomonadati</taxon>
        <taxon>Pseudomonadota</taxon>
        <taxon>Betaproteobacteria</taxon>
        <taxon>Neisseriales</taxon>
        <taxon>Chromobacteriaceae</taxon>
        <taxon>Vogesella</taxon>
    </lineage>
</organism>
<dbReference type="InterPro" id="IPR045121">
    <property type="entry name" value="CoAse"/>
</dbReference>
<keyword evidence="6" id="KW-0464">Manganese</keyword>
<dbReference type="Gene3D" id="3.90.79.10">
    <property type="entry name" value="Nucleoside Triphosphate Pyrophosphohydrolase"/>
    <property type="match status" value="1"/>
</dbReference>
<evidence type="ECO:0000256" key="3">
    <source>
        <dbReference type="ARBA" id="ARBA00022723"/>
    </source>
</evidence>
<dbReference type="Proteomes" id="UP000279384">
    <property type="component" value="Unassembled WGS sequence"/>
</dbReference>
<keyword evidence="5" id="KW-0460">Magnesium</keyword>
<dbReference type="GO" id="GO:0046872">
    <property type="term" value="F:metal ion binding"/>
    <property type="evidence" value="ECO:0007669"/>
    <property type="project" value="UniProtKB-KW"/>
</dbReference>
<evidence type="ECO:0000313" key="8">
    <source>
        <dbReference type="EMBL" id="RKQ57101.1"/>
    </source>
</evidence>
<evidence type="ECO:0000259" key="7">
    <source>
        <dbReference type="PROSITE" id="PS51462"/>
    </source>
</evidence>
<dbReference type="GO" id="GO:0010945">
    <property type="term" value="F:coenzyme A diphosphatase activity"/>
    <property type="evidence" value="ECO:0007669"/>
    <property type="project" value="InterPro"/>
</dbReference>
<keyword evidence="3" id="KW-0479">Metal-binding</keyword>
<dbReference type="InterPro" id="IPR015797">
    <property type="entry name" value="NUDIX_hydrolase-like_dom_sf"/>
</dbReference>
<sequence>MWPAEFERAHAWFAAALVQMPAAADDEGLLPRPQARSQAAVLLAIVWQQGEPSVLLTRRTAHLRSHGGQISLPGGKLEPQDADAASAALREAEEEVGLSPALVQLAGVMPPYITITGYEVTPVLGLLAQPFQPVPAPDEVDEVFFVPLAHLMDVAAYQRHAVQRDGFSGHYYAISYGDYFIWGATAAMLRRLALHLAAWSR</sequence>
<dbReference type="CDD" id="cd03426">
    <property type="entry name" value="NUDIX_CoAse_Nudt7"/>
    <property type="match status" value="1"/>
</dbReference>
<feature type="domain" description="Nudix hydrolase" evidence="7">
    <location>
        <begin position="36"/>
        <end position="168"/>
    </location>
</feature>
<dbReference type="InterPro" id="IPR000086">
    <property type="entry name" value="NUDIX_hydrolase_dom"/>
</dbReference>
<dbReference type="NCBIfam" id="NF007980">
    <property type="entry name" value="PRK10707.1"/>
    <property type="match status" value="1"/>
</dbReference>
<evidence type="ECO:0000256" key="5">
    <source>
        <dbReference type="ARBA" id="ARBA00022842"/>
    </source>
</evidence>
<dbReference type="EMBL" id="RBID01000016">
    <property type="protein sequence ID" value="RKQ57101.1"/>
    <property type="molecule type" value="Genomic_DNA"/>
</dbReference>
<evidence type="ECO:0000313" key="9">
    <source>
        <dbReference type="Proteomes" id="UP000279384"/>
    </source>
</evidence>
<comment type="cofactor">
    <cofactor evidence="1">
        <name>Mn(2+)</name>
        <dbReference type="ChEBI" id="CHEBI:29035"/>
    </cofactor>
</comment>
<accession>A0A495B815</accession>
<dbReference type="PANTHER" id="PTHR12992">
    <property type="entry name" value="NUDIX HYDROLASE"/>
    <property type="match status" value="1"/>
</dbReference>
<keyword evidence="4" id="KW-0378">Hydrolase</keyword>
<dbReference type="PANTHER" id="PTHR12992:SF11">
    <property type="entry name" value="MITOCHONDRIAL COENZYME A DIPHOSPHATASE NUDT8"/>
    <property type="match status" value="1"/>
</dbReference>
<gene>
    <name evidence="8" type="ORF">C8E02_2560</name>
</gene>
<evidence type="ECO:0000256" key="6">
    <source>
        <dbReference type="ARBA" id="ARBA00023211"/>
    </source>
</evidence>
<dbReference type="Pfam" id="PF00293">
    <property type="entry name" value="NUDIX"/>
    <property type="match status" value="1"/>
</dbReference>
<proteinExistence type="predicted"/>
<reference evidence="8 9" key="1">
    <citation type="submission" date="2018-10" db="EMBL/GenBank/DDBJ databases">
        <title>Genomic Encyclopedia of Type Strains, Phase IV (KMG-IV): sequencing the most valuable type-strain genomes for metagenomic binning, comparative biology and taxonomic classification.</title>
        <authorList>
            <person name="Goeker M."/>
        </authorList>
    </citation>
    <scope>NUCLEOTIDE SEQUENCE [LARGE SCALE GENOMIC DNA]</scope>
    <source>
        <strain evidence="8 9">DSM 3303</strain>
    </source>
</reference>
<protein>
    <submittedName>
        <fullName evidence="8">8-oxo-dGTP pyrophosphatase MutT (NUDIX family)</fullName>
    </submittedName>
</protein>
<dbReference type="SUPFAM" id="SSF55811">
    <property type="entry name" value="Nudix"/>
    <property type="match status" value="1"/>
</dbReference>
<name>A0A495B815_VOGIN</name>
<comment type="caution">
    <text evidence="8">The sequence shown here is derived from an EMBL/GenBank/DDBJ whole genome shotgun (WGS) entry which is preliminary data.</text>
</comment>
<dbReference type="RefSeq" id="WP_120811161.1">
    <property type="nucleotide sequence ID" value="NZ_RBID01000016.1"/>
</dbReference>
<evidence type="ECO:0000256" key="2">
    <source>
        <dbReference type="ARBA" id="ARBA00001946"/>
    </source>
</evidence>
<comment type="cofactor">
    <cofactor evidence="2">
        <name>Mg(2+)</name>
        <dbReference type="ChEBI" id="CHEBI:18420"/>
    </cofactor>
</comment>